<proteinExistence type="predicted"/>
<reference evidence="2 3" key="1">
    <citation type="submission" date="2020-08" db="EMBL/GenBank/DDBJ databases">
        <title>Genome public.</title>
        <authorList>
            <person name="Liu C."/>
            <person name="Sun Q."/>
        </authorList>
    </citation>
    <scope>NUCLEOTIDE SEQUENCE [LARGE SCALE GENOMIC DNA]</scope>
    <source>
        <strain evidence="2 3">NSJ-56</strain>
    </source>
</reference>
<sequence>MKRLFVILVLFSTIPRVHATAQAGDVLIWGKDTSWLFSNPLELRRDIDSIRERLEEMGAMWTSTACWRGYIATWEIIDNELYLVNIESDLSDTIEINLEKLLPGEVINGRVRASWITDTLIVPRGECIFYVHSGYQSVYEKESEIIVQEGNVVKRVDWNNYWACRPGYWENPELLKDFIYGHIDWGKVAANTPERARVVFCIIPSEEIKPVVKIIRSSGSTIFDEEAMKAVQMLEEWETLYQRGKLFRQSWVVPVIFKR</sequence>
<organism evidence="2 3">
    <name type="scientific">Butyricimonas hominis</name>
    <dbReference type="NCBI Taxonomy" id="2763032"/>
    <lineage>
        <taxon>Bacteria</taxon>
        <taxon>Pseudomonadati</taxon>
        <taxon>Bacteroidota</taxon>
        <taxon>Bacteroidia</taxon>
        <taxon>Bacteroidales</taxon>
        <taxon>Odoribacteraceae</taxon>
        <taxon>Butyricimonas</taxon>
    </lineage>
</organism>
<evidence type="ECO:0000313" key="2">
    <source>
        <dbReference type="EMBL" id="MBC5620539.1"/>
    </source>
</evidence>
<dbReference type="SUPFAM" id="SSF74653">
    <property type="entry name" value="TolA/TonB C-terminal domain"/>
    <property type="match status" value="1"/>
</dbReference>
<protein>
    <submittedName>
        <fullName evidence="2">Energy transducer TonB</fullName>
    </submittedName>
</protein>
<feature type="signal peptide" evidence="1">
    <location>
        <begin position="1"/>
        <end position="19"/>
    </location>
</feature>
<name>A0ABR7CY57_9BACT</name>
<evidence type="ECO:0000313" key="3">
    <source>
        <dbReference type="Proteomes" id="UP000646484"/>
    </source>
</evidence>
<dbReference type="Proteomes" id="UP000646484">
    <property type="component" value="Unassembled WGS sequence"/>
</dbReference>
<comment type="caution">
    <text evidence="2">The sequence shown here is derived from an EMBL/GenBank/DDBJ whole genome shotgun (WGS) entry which is preliminary data.</text>
</comment>
<evidence type="ECO:0000256" key="1">
    <source>
        <dbReference type="SAM" id="SignalP"/>
    </source>
</evidence>
<keyword evidence="1" id="KW-0732">Signal</keyword>
<feature type="chain" id="PRO_5045720804" evidence="1">
    <location>
        <begin position="20"/>
        <end position="259"/>
    </location>
</feature>
<accession>A0ABR7CY57</accession>
<dbReference type="EMBL" id="JACOOH010000002">
    <property type="protein sequence ID" value="MBC5620539.1"/>
    <property type="molecule type" value="Genomic_DNA"/>
</dbReference>
<dbReference type="RefSeq" id="WP_186975282.1">
    <property type="nucleotide sequence ID" value="NZ_JACOOH010000002.1"/>
</dbReference>
<gene>
    <name evidence="2" type="ORF">H8S64_05460</name>
</gene>
<keyword evidence="3" id="KW-1185">Reference proteome</keyword>